<dbReference type="EMBL" id="SMFQ01000004">
    <property type="protein sequence ID" value="TCJ84680.1"/>
    <property type="molecule type" value="Genomic_DNA"/>
</dbReference>
<sequence length="324" mass="35061">MNTYRIYQVDAFTRTKFEGNPAGVVANADGLSDKQMQSIARELNNSETAFILSPDVNSDAEEHDIWVRFFSPMTEVPICGHATVSAHYVYAMENNLPSCVLKQKVAIGILPVEIIQNYSVAEDHGDYSHGDYSIMMTQGEVEISPTVSKQINDDILLALGISEADRDQRCPIQVSSTGHSKVMIGINSEDTLHELTPNMSALASISESVNSNGFFVFALNDAAMNDKTDDSIISHGRMFAPAIGINEDPVTGNANGPLGAYLVKHKILEVDQNGDDQVSFRAIQGEAMGRPGIVNVIVDSENGLPVKVRIGGDAVIAFKTEISV</sequence>
<dbReference type="Proteomes" id="UP000294887">
    <property type="component" value="Unassembled WGS sequence"/>
</dbReference>
<dbReference type="PANTHER" id="PTHR13774">
    <property type="entry name" value="PHENAZINE BIOSYNTHESIS PROTEIN"/>
    <property type="match status" value="1"/>
</dbReference>
<proteinExistence type="inferred from homology"/>
<reference evidence="4 5" key="1">
    <citation type="submission" date="2019-03" db="EMBL/GenBank/DDBJ databases">
        <title>Genomic Encyclopedia of Type Strains, Phase IV (KMG-IV): sequencing the most valuable type-strain genomes for metagenomic binning, comparative biology and taxonomic classification.</title>
        <authorList>
            <person name="Goeker M."/>
        </authorList>
    </citation>
    <scope>NUCLEOTIDE SEQUENCE [LARGE SCALE GENOMIC DNA]</scope>
    <source>
        <strain evidence="4 5">DSM 24830</strain>
    </source>
</reference>
<evidence type="ECO:0000256" key="1">
    <source>
        <dbReference type="ARBA" id="ARBA00008270"/>
    </source>
</evidence>
<dbReference type="GO" id="GO:0016853">
    <property type="term" value="F:isomerase activity"/>
    <property type="evidence" value="ECO:0007669"/>
    <property type="project" value="UniProtKB-KW"/>
</dbReference>
<dbReference type="Pfam" id="PF02567">
    <property type="entry name" value="PhzC-PhzF"/>
    <property type="match status" value="1"/>
</dbReference>
<dbReference type="PANTHER" id="PTHR13774:SF39">
    <property type="entry name" value="BIOSYNTHESIS PROTEIN, PUTATIVE-RELATED"/>
    <property type="match status" value="1"/>
</dbReference>
<name>A0A4R1EVF1_9GAMM</name>
<dbReference type="RefSeq" id="WP_131906420.1">
    <property type="nucleotide sequence ID" value="NZ_BAAAFU010000006.1"/>
</dbReference>
<gene>
    <name evidence="4" type="ORF">EV695_2639</name>
</gene>
<evidence type="ECO:0000256" key="3">
    <source>
        <dbReference type="PIRSR" id="PIRSR016184-1"/>
    </source>
</evidence>
<accession>A0A4R1EVF1</accession>
<dbReference type="PIRSF" id="PIRSF016184">
    <property type="entry name" value="PhzC_PhzF"/>
    <property type="match status" value="1"/>
</dbReference>
<keyword evidence="5" id="KW-1185">Reference proteome</keyword>
<dbReference type="OrthoDB" id="9788221at2"/>
<evidence type="ECO:0000313" key="4">
    <source>
        <dbReference type="EMBL" id="TCJ84680.1"/>
    </source>
</evidence>
<dbReference type="AlphaFoldDB" id="A0A4R1EVF1"/>
<dbReference type="GO" id="GO:0005737">
    <property type="term" value="C:cytoplasm"/>
    <property type="evidence" value="ECO:0007669"/>
    <property type="project" value="TreeGrafter"/>
</dbReference>
<evidence type="ECO:0000313" key="5">
    <source>
        <dbReference type="Proteomes" id="UP000294887"/>
    </source>
</evidence>
<comment type="similarity">
    <text evidence="1">Belongs to the PhzF family.</text>
</comment>
<dbReference type="NCBIfam" id="TIGR00654">
    <property type="entry name" value="PhzF_family"/>
    <property type="match status" value="1"/>
</dbReference>
<dbReference type="InterPro" id="IPR003719">
    <property type="entry name" value="Phenazine_PhzF-like"/>
</dbReference>
<dbReference type="SUPFAM" id="SSF54506">
    <property type="entry name" value="Diaminopimelate epimerase-like"/>
    <property type="match status" value="1"/>
</dbReference>
<comment type="caution">
    <text evidence="4">The sequence shown here is derived from an EMBL/GenBank/DDBJ whole genome shotgun (WGS) entry which is preliminary data.</text>
</comment>
<protein>
    <submittedName>
        <fullName evidence="4">PhzF family phenazine biosynthesis protein</fullName>
    </submittedName>
</protein>
<keyword evidence="2" id="KW-0413">Isomerase</keyword>
<feature type="active site" evidence="3">
    <location>
        <position position="47"/>
    </location>
</feature>
<organism evidence="4 5">
    <name type="scientific">Cocleimonas flava</name>
    <dbReference type="NCBI Taxonomy" id="634765"/>
    <lineage>
        <taxon>Bacteria</taxon>
        <taxon>Pseudomonadati</taxon>
        <taxon>Pseudomonadota</taxon>
        <taxon>Gammaproteobacteria</taxon>
        <taxon>Thiotrichales</taxon>
        <taxon>Thiotrichaceae</taxon>
        <taxon>Cocleimonas</taxon>
    </lineage>
</organism>
<evidence type="ECO:0000256" key="2">
    <source>
        <dbReference type="ARBA" id="ARBA00023235"/>
    </source>
</evidence>
<dbReference type="NCBIfam" id="NF007625">
    <property type="entry name" value="PRK10281.1"/>
    <property type="match status" value="1"/>
</dbReference>
<dbReference type="Gene3D" id="3.10.310.10">
    <property type="entry name" value="Diaminopimelate Epimerase, Chain A, domain 1"/>
    <property type="match status" value="2"/>
</dbReference>